<dbReference type="EMBL" id="JBHTNF010000025">
    <property type="protein sequence ID" value="MFD1330358.1"/>
    <property type="molecule type" value="Genomic_DNA"/>
</dbReference>
<name>A0ABW3Z275_MYCRA</name>
<evidence type="ECO:0000256" key="1">
    <source>
        <dbReference type="SAM" id="SignalP"/>
    </source>
</evidence>
<evidence type="ECO:0000313" key="3">
    <source>
        <dbReference type="Proteomes" id="UP001597173"/>
    </source>
</evidence>
<keyword evidence="1" id="KW-0732">Signal</keyword>
<evidence type="ECO:0000313" key="2">
    <source>
        <dbReference type="EMBL" id="MFD1330358.1"/>
    </source>
</evidence>
<feature type="chain" id="PRO_5045575884" evidence="1">
    <location>
        <begin position="20"/>
        <end position="70"/>
    </location>
</feature>
<protein>
    <submittedName>
        <fullName evidence="2">Uncharacterized protein</fullName>
    </submittedName>
</protein>
<comment type="caution">
    <text evidence="2">The sequence shown here is derived from an EMBL/GenBank/DDBJ whole genome shotgun (WGS) entry which is preliminary data.</text>
</comment>
<gene>
    <name evidence="2" type="ORF">ACFQ33_20935</name>
</gene>
<organism evidence="2 3">
    <name type="scientific">Mycoplana ramosa</name>
    <name type="common">Mycoplana bullata</name>
    <dbReference type="NCBI Taxonomy" id="40837"/>
    <lineage>
        <taxon>Bacteria</taxon>
        <taxon>Pseudomonadati</taxon>
        <taxon>Pseudomonadota</taxon>
        <taxon>Alphaproteobacteria</taxon>
        <taxon>Hyphomicrobiales</taxon>
        <taxon>Rhizobiaceae</taxon>
        <taxon>Mycoplana</taxon>
    </lineage>
</organism>
<reference evidence="3" key="1">
    <citation type="journal article" date="2019" name="Int. J. Syst. Evol. Microbiol.">
        <title>The Global Catalogue of Microorganisms (GCM) 10K type strain sequencing project: providing services to taxonomists for standard genome sequencing and annotation.</title>
        <authorList>
            <consortium name="The Broad Institute Genomics Platform"/>
            <consortium name="The Broad Institute Genome Sequencing Center for Infectious Disease"/>
            <person name="Wu L."/>
            <person name="Ma J."/>
        </authorList>
    </citation>
    <scope>NUCLEOTIDE SEQUENCE [LARGE SCALE GENOMIC DNA]</scope>
    <source>
        <strain evidence="3">CCUG 55609</strain>
    </source>
</reference>
<proteinExistence type="predicted"/>
<dbReference type="RefSeq" id="WP_374841383.1">
    <property type="nucleotide sequence ID" value="NZ_JBHEEW010000028.1"/>
</dbReference>
<dbReference type="Proteomes" id="UP001597173">
    <property type="component" value="Unassembled WGS sequence"/>
</dbReference>
<accession>A0ABW3Z275</accession>
<keyword evidence="3" id="KW-1185">Reference proteome</keyword>
<sequence>MFRIVLAACMILSAGQTFAATQYFVQHTPGGKCTISEHKPDGKTHMQVGGAWKTMAQAEHAMKAAHECGY</sequence>
<feature type="signal peptide" evidence="1">
    <location>
        <begin position="1"/>
        <end position="19"/>
    </location>
</feature>